<evidence type="ECO:0000256" key="1">
    <source>
        <dbReference type="SAM" id="MobiDB-lite"/>
    </source>
</evidence>
<dbReference type="EMBL" id="OUUZ01000011">
    <property type="protein sequence ID" value="SPQ23802.1"/>
    <property type="molecule type" value="Genomic_DNA"/>
</dbReference>
<dbReference type="PANTHER" id="PTHR12847:SF9">
    <property type="entry name" value="NECAP-LIKE PROTEIN CG9132"/>
    <property type="match status" value="1"/>
</dbReference>
<organism evidence="3 4">
    <name type="scientific">Thermothielavioides terrestris</name>
    <dbReference type="NCBI Taxonomy" id="2587410"/>
    <lineage>
        <taxon>Eukaryota</taxon>
        <taxon>Fungi</taxon>
        <taxon>Dikarya</taxon>
        <taxon>Ascomycota</taxon>
        <taxon>Pezizomycotina</taxon>
        <taxon>Sordariomycetes</taxon>
        <taxon>Sordariomycetidae</taxon>
        <taxon>Sordariales</taxon>
        <taxon>Chaetomiaceae</taxon>
        <taxon>Thermothielavioides</taxon>
    </lineage>
</organism>
<proteinExistence type="predicted"/>
<feature type="compositionally biased region" description="Basic and acidic residues" evidence="1">
    <location>
        <begin position="238"/>
        <end position="249"/>
    </location>
</feature>
<evidence type="ECO:0000313" key="3">
    <source>
        <dbReference type="EMBL" id="SPQ23802.1"/>
    </source>
</evidence>
<dbReference type="Proteomes" id="UP000289323">
    <property type="component" value="Unassembled WGS sequence"/>
</dbReference>
<dbReference type="InterPro" id="IPR011993">
    <property type="entry name" value="PH-like_dom_sf"/>
</dbReference>
<dbReference type="Pfam" id="PF07933">
    <property type="entry name" value="DUF1681"/>
    <property type="match status" value="1"/>
</dbReference>
<feature type="region of interest" description="Disordered" evidence="1">
    <location>
        <begin position="199"/>
        <end position="322"/>
    </location>
</feature>
<feature type="compositionally biased region" description="Low complexity" evidence="1">
    <location>
        <begin position="71"/>
        <end position="108"/>
    </location>
</feature>
<dbReference type="SUPFAM" id="SSF50729">
    <property type="entry name" value="PH domain-like"/>
    <property type="match status" value="1"/>
</dbReference>
<evidence type="ECO:0000259" key="2">
    <source>
        <dbReference type="Pfam" id="PF07933"/>
    </source>
</evidence>
<dbReference type="Gene3D" id="2.30.29.30">
    <property type="entry name" value="Pleckstrin-homology domain (PH domain)/Phosphotyrosine-binding domain (PTB)"/>
    <property type="match status" value="1"/>
</dbReference>
<dbReference type="AlphaFoldDB" id="A0A3S4AQY1"/>
<dbReference type="PANTHER" id="PTHR12847">
    <property type="entry name" value="ATP-BINDING CASSETTE ABC TRANSPORTER-RELATED"/>
    <property type="match status" value="1"/>
</dbReference>
<accession>A0A3S4AQY1</accession>
<dbReference type="GO" id="GO:0030125">
    <property type="term" value="C:clathrin vesicle coat"/>
    <property type="evidence" value="ECO:0007669"/>
    <property type="project" value="TreeGrafter"/>
</dbReference>
<evidence type="ECO:0000313" key="4">
    <source>
        <dbReference type="Proteomes" id="UP000289323"/>
    </source>
</evidence>
<feature type="compositionally biased region" description="Gly residues" evidence="1">
    <location>
        <begin position="201"/>
        <end position="217"/>
    </location>
</feature>
<reference evidence="3 4" key="1">
    <citation type="submission" date="2018-04" db="EMBL/GenBank/DDBJ databases">
        <authorList>
            <person name="Huttner S."/>
            <person name="Dainat J."/>
        </authorList>
    </citation>
    <scope>NUCLEOTIDE SEQUENCE [LARGE SCALE GENOMIC DNA]</scope>
</reference>
<feature type="domain" description="NECAP PHear" evidence="2">
    <location>
        <begin position="21"/>
        <end position="255"/>
    </location>
</feature>
<dbReference type="GO" id="GO:0006897">
    <property type="term" value="P:endocytosis"/>
    <property type="evidence" value="ECO:0007669"/>
    <property type="project" value="InterPro"/>
</dbReference>
<name>A0A3S4AQY1_9PEZI</name>
<sequence length="322" mass="33029">MDPSATIDPATGQPLPPDAIVRVLHITPKVHVYTIPRGAVATAAGYAASSWTADPRNHIFTARLRVLETSFTTSSPSPTASPSTSTPAAGPSPPSRTTTTAAEEPAAAVDTDGSTTTTTLKVDILLEDPSSGALFAAAPYTAPAAVEPATDSSRFFAVRVRDPTGRQKATLGVGFEERGEAFDFGVALQEAGRVLGWGAAPHGGGKGQQGKGGGAQGKGVVQQRGGGVRGDGEEEEEQGRRDLSLKEGETITVNLSGTRFGRRVAAGQSSQGGGGKTEEEGKSLAAFALPPPPPPSAREARAQKRLSAQQLGFDDGQFGEFA</sequence>
<gene>
    <name evidence="3" type="ORF">TT172_LOCUS6221</name>
</gene>
<protein>
    <submittedName>
        <fullName evidence="3">F3016008-9893-44dc-b3b4-6ee4fb1a9657</fullName>
    </submittedName>
</protein>
<feature type="region of interest" description="Disordered" evidence="1">
    <location>
        <begin position="71"/>
        <end position="113"/>
    </location>
</feature>
<dbReference type="InterPro" id="IPR012466">
    <property type="entry name" value="NECAP_PHear"/>
</dbReference>